<comment type="caution">
    <text evidence="2">The sequence shown here is derived from an EMBL/GenBank/DDBJ whole genome shotgun (WGS) entry which is preliminary data.</text>
</comment>
<reference evidence="2 3" key="1">
    <citation type="submission" date="2020-08" db="EMBL/GenBank/DDBJ databases">
        <title>Cohnella phylogeny.</title>
        <authorList>
            <person name="Dunlap C."/>
        </authorList>
    </citation>
    <scope>NUCLEOTIDE SEQUENCE [LARGE SCALE GENOMIC DNA]</scope>
    <source>
        <strain evidence="2 3">DSM 25239</strain>
    </source>
</reference>
<dbReference type="RefSeq" id="WP_185139095.1">
    <property type="nucleotide sequence ID" value="NZ_BORM01000020.1"/>
</dbReference>
<feature type="region of interest" description="Disordered" evidence="1">
    <location>
        <begin position="1"/>
        <end position="69"/>
    </location>
</feature>
<sequence>MSEEKGSAEDRGGEPKKVSLGDAMKRMLEKKKQAQREAKGGQGHYSTDTKKLTSQINKKPNNQKKRTGV</sequence>
<accession>A0A841UAG6</accession>
<evidence type="ECO:0000256" key="1">
    <source>
        <dbReference type="SAM" id="MobiDB-lite"/>
    </source>
</evidence>
<dbReference type="EMBL" id="JACJVR010000112">
    <property type="protein sequence ID" value="MBB6695134.1"/>
    <property type="molecule type" value="Genomic_DNA"/>
</dbReference>
<gene>
    <name evidence="2" type="ORF">H7B90_27435</name>
</gene>
<name>A0A841UAG6_9BACL</name>
<dbReference type="Proteomes" id="UP000553776">
    <property type="component" value="Unassembled WGS sequence"/>
</dbReference>
<keyword evidence="3" id="KW-1185">Reference proteome</keyword>
<dbReference type="AlphaFoldDB" id="A0A841UAG6"/>
<protein>
    <submittedName>
        <fullName evidence="2">Uncharacterized protein</fullName>
    </submittedName>
</protein>
<proteinExistence type="predicted"/>
<organism evidence="2 3">
    <name type="scientific">Cohnella xylanilytica</name>
    <dbReference type="NCBI Taxonomy" id="557555"/>
    <lineage>
        <taxon>Bacteria</taxon>
        <taxon>Bacillati</taxon>
        <taxon>Bacillota</taxon>
        <taxon>Bacilli</taxon>
        <taxon>Bacillales</taxon>
        <taxon>Paenibacillaceae</taxon>
        <taxon>Cohnella</taxon>
    </lineage>
</organism>
<evidence type="ECO:0000313" key="3">
    <source>
        <dbReference type="Proteomes" id="UP000553776"/>
    </source>
</evidence>
<evidence type="ECO:0000313" key="2">
    <source>
        <dbReference type="EMBL" id="MBB6695134.1"/>
    </source>
</evidence>
<feature type="compositionally biased region" description="Basic and acidic residues" evidence="1">
    <location>
        <begin position="1"/>
        <end position="39"/>
    </location>
</feature>